<evidence type="ECO:0000256" key="9">
    <source>
        <dbReference type="SAM" id="MobiDB-lite"/>
    </source>
</evidence>
<dbReference type="AlphaFoldDB" id="A0A7R9L1W1"/>
<dbReference type="Proteomes" id="UP000759131">
    <property type="component" value="Unassembled WGS sequence"/>
</dbReference>
<dbReference type="GO" id="GO:0016567">
    <property type="term" value="P:protein ubiquitination"/>
    <property type="evidence" value="ECO:0007669"/>
    <property type="project" value="TreeGrafter"/>
</dbReference>
<protein>
    <recommendedName>
        <fullName evidence="2">RING-type E3 ubiquitin transferase</fullName>
        <ecNumber evidence="2">2.3.2.27</ecNumber>
    </recommendedName>
</protein>
<dbReference type="EMBL" id="OC867529">
    <property type="protein sequence ID" value="CAD7633565.1"/>
    <property type="molecule type" value="Genomic_DNA"/>
</dbReference>
<dbReference type="PROSITE" id="PS50089">
    <property type="entry name" value="ZF_RING_2"/>
    <property type="match status" value="1"/>
</dbReference>
<keyword evidence="12" id="KW-1185">Reference proteome</keyword>
<comment type="catalytic activity">
    <reaction evidence="1">
        <text>S-ubiquitinyl-[E2 ubiquitin-conjugating enzyme]-L-cysteine + [acceptor protein]-L-lysine = [E2 ubiquitin-conjugating enzyme]-L-cysteine + N(6)-ubiquitinyl-[acceptor protein]-L-lysine.</text>
        <dbReference type="EC" id="2.3.2.27"/>
    </reaction>
</comment>
<dbReference type="GO" id="GO:0061630">
    <property type="term" value="F:ubiquitin protein ligase activity"/>
    <property type="evidence" value="ECO:0007669"/>
    <property type="project" value="UniProtKB-EC"/>
</dbReference>
<dbReference type="InterPro" id="IPR013083">
    <property type="entry name" value="Znf_RING/FYVE/PHD"/>
</dbReference>
<dbReference type="PANTHER" id="PTHR22996:SF0">
    <property type="entry name" value="RE60872P-RELATED"/>
    <property type="match status" value="1"/>
</dbReference>
<evidence type="ECO:0000256" key="2">
    <source>
        <dbReference type="ARBA" id="ARBA00012483"/>
    </source>
</evidence>
<proteinExistence type="predicted"/>
<feature type="domain" description="RING-type" evidence="10">
    <location>
        <begin position="503"/>
        <end position="542"/>
    </location>
</feature>
<reference evidence="11" key="1">
    <citation type="submission" date="2020-11" db="EMBL/GenBank/DDBJ databases">
        <authorList>
            <person name="Tran Van P."/>
        </authorList>
    </citation>
    <scope>NUCLEOTIDE SEQUENCE</scope>
</reference>
<evidence type="ECO:0000256" key="7">
    <source>
        <dbReference type="ARBA" id="ARBA00022833"/>
    </source>
</evidence>
<dbReference type="EC" id="2.3.2.27" evidence="2"/>
<accession>A0A7R9L1W1</accession>
<sequence length="891" mass="99106">MSQMAFIDKTCDHVIDDDVIRTQHYFVELMGNLWSGGPNGRPEESVGLGWSAYCYPPKTGQYFSTHFIMGGERFETCAPEAYLFGENMDLNFLGSHPTPFPYSAPAPQEPTRTLRALINIRKESLRLVRIVTNTDPIKDIPLEPNGEIQTPKEPSVYNLEFAFDADVKCAITVHYLCTEEMTPNGIVYTSKEPNLSSGTFHYKRGPNQLFSQSSHVFNPSLFSDEELMYRSVDEKGDFDGSALLPVVIHCVAQEGEDPRQSHTLIAVVERNHENMHSIKPLKQKLFVDGLTYLLQEIYGIENKNALTTKGDQTLPVDNDLEDNSSTPKEPSVYNLEFAFDADVKCAITVHYLCTEEMTPNGIVYTSKEPNLSSSTYHYKRGPNQLFSQSSHVFNPSLFSDEELMYRSVDEKGDFDGSALLPVVIHCVAQEGEDPRQSHTLIAVVERNHENMHSIKPLKQKLFVDGLTYLLQEIYGIENKNALTTKGDQTLPVDNDLEDNSSECVICMSDPRDTLILPCRHLCLCNGCADSLRYQANNCPICRAPFRALLQLKAVRKTFVANTGIGGNASPVVNHHQLMSSNSSTDLVDIPPGYEPISLIEALNGPNPHSNGLSPFRTNCNENETPITVRKYHKNDQKSKKANQINTNSGAEVVSDSVTVITRAPLVRSRLVPSDSPSTPEVVVSGIPVSPIKDNVDNELNIETNNEVKEREVWRRSLVKNPKPSKPVADDNGSASSSASSTAMTENIALQERVRLLSHDKCEDDCDYMTEREEKLNDETEMQSFRVHTISSPTLLKDSPGDSSPVSIGISSASYPMMSLRDGLDEQHSMDTEADTFSVATISSTNNILIRAEEDLCDYFIPYNANKSQMDSIGHNLNTTLIITDVPNVPQV</sequence>
<evidence type="ECO:0000256" key="4">
    <source>
        <dbReference type="ARBA" id="ARBA00022723"/>
    </source>
</evidence>
<feature type="region of interest" description="Disordered" evidence="9">
    <location>
        <begin position="309"/>
        <end position="328"/>
    </location>
</feature>
<evidence type="ECO:0000256" key="5">
    <source>
        <dbReference type="ARBA" id="ARBA00022771"/>
    </source>
</evidence>
<evidence type="ECO:0000256" key="1">
    <source>
        <dbReference type="ARBA" id="ARBA00000900"/>
    </source>
</evidence>
<keyword evidence="3" id="KW-0808">Transferase</keyword>
<keyword evidence="6" id="KW-0833">Ubl conjugation pathway</keyword>
<dbReference type="Pfam" id="PF13920">
    <property type="entry name" value="zf-C3HC4_3"/>
    <property type="match status" value="1"/>
</dbReference>
<dbReference type="SMART" id="SM00184">
    <property type="entry name" value="RING"/>
    <property type="match status" value="1"/>
</dbReference>
<dbReference type="GO" id="GO:0008270">
    <property type="term" value="F:zinc ion binding"/>
    <property type="evidence" value="ECO:0007669"/>
    <property type="project" value="UniProtKB-KW"/>
</dbReference>
<dbReference type="GO" id="GO:0005737">
    <property type="term" value="C:cytoplasm"/>
    <property type="evidence" value="ECO:0007669"/>
    <property type="project" value="TreeGrafter"/>
</dbReference>
<evidence type="ECO:0000259" key="10">
    <source>
        <dbReference type="PROSITE" id="PS50089"/>
    </source>
</evidence>
<name>A0A7R9L1W1_9ACAR</name>
<keyword evidence="4" id="KW-0479">Metal-binding</keyword>
<dbReference type="InterPro" id="IPR058981">
    <property type="entry name" value="MGRN1/RNF157-like_N"/>
</dbReference>
<gene>
    <name evidence="11" type="ORF">OSB1V03_LOCUS13962</name>
</gene>
<dbReference type="PANTHER" id="PTHR22996">
    <property type="entry name" value="MAHOGUNIN"/>
    <property type="match status" value="1"/>
</dbReference>
<dbReference type="OrthoDB" id="10014838at2759"/>
<dbReference type="InterPro" id="IPR045194">
    <property type="entry name" value="MGRN1/RNF157-like"/>
</dbReference>
<dbReference type="Gene3D" id="3.30.40.10">
    <property type="entry name" value="Zinc/RING finger domain, C3HC4 (zinc finger)"/>
    <property type="match status" value="1"/>
</dbReference>
<dbReference type="EMBL" id="CAJPIZ010012954">
    <property type="protein sequence ID" value="CAG2113995.1"/>
    <property type="molecule type" value="Genomic_DNA"/>
</dbReference>
<dbReference type="FunFam" id="3.30.40.10:FF:000013">
    <property type="entry name" value="E3 ubiquitin-protein ligase MGRN1 isoform 1"/>
    <property type="match status" value="1"/>
</dbReference>
<dbReference type="Pfam" id="PF26192">
    <property type="entry name" value="RNF157-like_N"/>
    <property type="match status" value="2"/>
</dbReference>
<feature type="region of interest" description="Disordered" evidence="9">
    <location>
        <begin position="713"/>
        <end position="745"/>
    </location>
</feature>
<keyword evidence="5 8" id="KW-0863">Zinc-finger</keyword>
<keyword evidence="7" id="KW-0862">Zinc</keyword>
<dbReference type="InterPro" id="IPR001841">
    <property type="entry name" value="Znf_RING"/>
</dbReference>
<evidence type="ECO:0000256" key="6">
    <source>
        <dbReference type="ARBA" id="ARBA00022786"/>
    </source>
</evidence>
<evidence type="ECO:0000256" key="3">
    <source>
        <dbReference type="ARBA" id="ARBA00022679"/>
    </source>
</evidence>
<evidence type="ECO:0000313" key="11">
    <source>
        <dbReference type="EMBL" id="CAD7633565.1"/>
    </source>
</evidence>
<organism evidence="11">
    <name type="scientific">Medioppia subpectinata</name>
    <dbReference type="NCBI Taxonomy" id="1979941"/>
    <lineage>
        <taxon>Eukaryota</taxon>
        <taxon>Metazoa</taxon>
        <taxon>Ecdysozoa</taxon>
        <taxon>Arthropoda</taxon>
        <taxon>Chelicerata</taxon>
        <taxon>Arachnida</taxon>
        <taxon>Acari</taxon>
        <taxon>Acariformes</taxon>
        <taxon>Sarcoptiformes</taxon>
        <taxon>Oribatida</taxon>
        <taxon>Brachypylina</taxon>
        <taxon>Oppioidea</taxon>
        <taxon>Oppiidae</taxon>
        <taxon>Medioppia</taxon>
    </lineage>
</organism>
<dbReference type="SUPFAM" id="SSF57850">
    <property type="entry name" value="RING/U-box"/>
    <property type="match status" value="1"/>
</dbReference>
<evidence type="ECO:0000313" key="12">
    <source>
        <dbReference type="Proteomes" id="UP000759131"/>
    </source>
</evidence>
<evidence type="ECO:0000256" key="8">
    <source>
        <dbReference type="PROSITE-ProRule" id="PRU00175"/>
    </source>
</evidence>